<dbReference type="GeneID" id="54357554"/>
<reference evidence="2" key="1">
    <citation type="submission" date="2020-01" db="EMBL/GenBank/DDBJ databases">
        <authorList>
            <consortium name="DOE Joint Genome Institute"/>
            <person name="Haridas S."/>
            <person name="Albert R."/>
            <person name="Binder M."/>
            <person name="Bloem J."/>
            <person name="Labutti K."/>
            <person name="Salamov A."/>
            <person name="Andreopoulos B."/>
            <person name="Baker S.E."/>
            <person name="Barry K."/>
            <person name="Bills G."/>
            <person name="Bluhm B.H."/>
            <person name="Cannon C."/>
            <person name="Castanera R."/>
            <person name="Culley D.E."/>
            <person name="Daum C."/>
            <person name="Ezra D."/>
            <person name="Gonzalez J.B."/>
            <person name="Henrissat B."/>
            <person name="Kuo A."/>
            <person name="Liang C."/>
            <person name="Lipzen A."/>
            <person name="Lutzoni F."/>
            <person name="Magnuson J."/>
            <person name="Mondo S."/>
            <person name="Nolan M."/>
            <person name="Ohm R."/>
            <person name="Pangilinan J."/>
            <person name="Park H.-J."/>
            <person name="Ramirez L."/>
            <person name="Alfaro M."/>
            <person name="Sun H."/>
            <person name="Tritt A."/>
            <person name="Yoshinaga Y."/>
            <person name="Zwiers L.-H."/>
            <person name="Turgeon B.G."/>
            <person name="Goodwin S.B."/>
            <person name="Spatafora J.W."/>
            <person name="Crous P.W."/>
            <person name="Grigoriev I.V."/>
        </authorList>
    </citation>
    <scope>NUCLEOTIDE SEQUENCE</scope>
    <source>
        <strain evidence="2">CBS 342.82</strain>
    </source>
</reference>
<evidence type="ECO:0000313" key="1">
    <source>
        <dbReference type="Proteomes" id="UP000504637"/>
    </source>
</evidence>
<dbReference type="Proteomes" id="UP000504637">
    <property type="component" value="Unplaced"/>
</dbReference>
<dbReference type="AlphaFoldDB" id="A0A6J3M4V9"/>
<gene>
    <name evidence="2" type="ORF">K489DRAFT_224166</name>
</gene>
<protein>
    <submittedName>
        <fullName evidence="2">Uncharacterized protein</fullName>
    </submittedName>
</protein>
<name>A0A6J3M4V9_9PEZI</name>
<proteinExistence type="predicted"/>
<reference evidence="2" key="2">
    <citation type="submission" date="2020-04" db="EMBL/GenBank/DDBJ databases">
        <authorList>
            <consortium name="NCBI Genome Project"/>
        </authorList>
    </citation>
    <scope>NUCLEOTIDE SEQUENCE</scope>
    <source>
        <strain evidence="2">CBS 342.82</strain>
    </source>
</reference>
<sequence>MAHGSPFVTVTSPLGLGRHDRVRIGEFSPNPSCCVRSDSDPRKVTFGTVHNTVRIQSCSVVSATEGPWSDHTQWERDHDESLVLQRAIFFRCRSREGRVGTTLRCAAMHVAIVPRLSPREGSHSSVDAAAVGTVEIAMHNSPRNRRTKAREVGIAYLGRARRDVGACTHMNDHLQGWA</sequence>
<reference evidence="2" key="3">
    <citation type="submission" date="2025-08" db="UniProtKB">
        <authorList>
            <consortium name="RefSeq"/>
        </authorList>
    </citation>
    <scope>IDENTIFICATION</scope>
    <source>
        <strain evidence="2">CBS 342.82</strain>
    </source>
</reference>
<dbReference type="RefSeq" id="XP_033460102.1">
    <property type="nucleotide sequence ID" value="XM_033599755.1"/>
</dbReference>
<keyword evidence="1" id="KW-1185">Reference proteome</keyword>
<accession>A0A6J3M4V9</accession>
<evidence type="ECO:0000313" key="2">
    <source>
        <dbReference type="RefSeq" id="XP_033460102.1"/>
    </source>
</evidence>
<organism evidence="2">
    <name type="scientific">Dissoconium aciculare CBS 342.82</name>
    <dbReference type="NCBI Taxonomy" id="1314786"/>
    <lineage>
        <taxon>Eukaryota</taxon>
        <taxon>Fungi</taxon>
        <taxon>Dikarya</taxon>
        <taxon>Ascomycota</taxon>
        <taxon>Pezizomycotina</taxon>
        <taxon>Dothideomycetes</taxon>
        <taxon>Dothideomycetidae</taxon>
        <taxon>Mycosphaerellales</taxon>
        <taxon>Dissoconiaceae</taxon>
        <taxon>Dissoconium</taxon>
    </lineage>
</organism>